<comment type="subcellular location">
    <subcellularLocation>
        <location evidence="5">Cytoplasm</location>
    </subcellularLocation>
    <text evidence="5">Associated with two foci at the outer edges of the nucleoid region in young cells, and at four foci within both cell halves in older cells.</text>
</comment>
<keyword evidence="2 5" id="KW-0132">Cell division</keyword>
<dbReference type="PANTHER" id="PTHR34298:SF2">
    <property type="entry name" value="SEGREGATION AND CONDENSATION PROTEIN B"/>
    <property type="match status" value="1"/>
</dbReference>
<gene>
    <name evidence="5 7" type="primary">scpB</name>
    <name evidence="8" type="ORF">E6G98_03340</name>
    <name evidence="7" type="ORF">E6G99_10505</name>
</gene>
<accession>A0A537L8R8</accession>
<dbReference type="GO" id="GO:0006260">
    <property type="term" value="P:DNA replication"/>
    <property type="evidence" value="ECO:0007669"/>
    <property type="project" value="UniProtKB-UniRule"/>
</dbReference>
<keyword evidence="1 5" id="KW-0963">Cytoplasm</keyword>
<keyword evidence="4 5" id="KW-0131">Cell cycle</keyword>
<dbReference type="InterPro" id="IPR005234">
    <property type="entry name" value="ScpB_csome_segregation"/>
</dbReference>
<dbReference type="GO" id="GO:0005737">
    <property type="term" value="C:cytoplasm"/>
    <property type="evidence" value="ECO:0007669"/>
    <property type="project" value="UniProtKB-SubCell"/>
</dbReference>
<evidence type="ECO:0000313" key="7">
    <source>
        <dbReference type="EMBL" id="TMJ04391.1"/>
    </source>
</evidence>
<reference evidence="9 10" key="1">
    <citation type="journal article" date="2019" name="Nat. Microbiol.">
        <title>Mediterranean grassland soil C-N compound turnover is dependent on rainfall and depth, and is mediated by genomically divergent microorganisms.</title>
        <authorList>
            <person name="Diamond S."/>
            <person name="Andeer P.F."/>
            <person name="Li Z."/>
            <person name="Crits-Christoph A."/>
            <person name="Burstein D."/>
            <person name="Anantharaman K."/>
            <person name="Lane K.R."/>
            <person name="Thomas B.C."/>
            <person name="Pan C."/>
            <person name="Northen T.R."/>
            <person name="Banfield J.F."/>
        </authorList>
    </citation>
    <scope>NUCLEOTIDE SEQUENCE [LARGE SCALE GENOMIC DNA]</scope>
    <source>
        <strain evidence="8">NP_1</strain>
        <strain evidence="7">NP_2</strain>
    </source>
</reference>
<dbReference type="Pfam" id="PF04079">
    <property type="entry name" value="SMC_ScpB"/>
    <property type="match status" value="1"/>
</dbReference>
<dbReference type="SUPFAM" id="SSF46785">
    <property type="entry name" value="Winged helix' DNA-binding domain"/>
    <property type="match status" value="2"/>
</dbReference>
<evidence type="ECO:0000256" key="1">
    <source>
        <dbReference type="ARBA" id="ARBA00022490"/>
    </source>
</evidence>
<comment type="caution">
    <text evidence="7">The sequence shown here is derived from an EMBL/GenBank/DDBJ whole genome shotgun (WGS) entry which is preliminary data.</text>
</comment>
<evidence type="ECO:0000256" key="4">
    <source>
        <dbReference type="ARBA" id="ARBA00023306"/>
    </source>
</evidence>
<comment type="similarity">
    <text evidence="5">Belongs to the ScpB family.</text>
</comment>
<dbReference type="GO" id="GO:0051304">
    <property type="term" value="P:chromosome separation"/>
    <property type="evidence" value="ECO:0007669"/>
    <property type="project" value="InterPro"/>
</dbReference>
<dbReference type="InterPro" id="IPR036390">
    <property type="entry name" value="WH_DNA-bd_sf"/>
</dbReference>
<proteinExistence type="inferred from homology"/>
<dbReference type="NCBIfam" id="TIGR00281">
    <property type="entry name" value="SMC-Scp complex subunit ScpB"/>
    <property type="match status" value="1"/>
</dbReference>
<dbReference type="PIRSF" id="PIRSF019345">
    <property type="entry name" value="ScpB"/>
    <property type="match status" value="1"/>
</dbReference>
<dbReference type="HAMAP" id="MF_01804">
    <property type="entry name" value="ScpB"/>
    <property type="match status" value="1"/>
</dbReference>
<evidence type="ECO:0000256" key="2">
    <source>
        <dbReference type="ARBA" id="ARBA00022618"/>
    </source>
</evidence>
<dbReference type="Gene3D" id="1.10.10.10">
    <property type="entry name" value="Winged helix-like DNA-binding domain superfamily/Winged helix DNA-binding domain"/>
    <property type="match status" value="2"/>
</dbReference>
<evidence type="ECO:0000256" key="3">
    <source>
        <dbReference type="ARBA" id="ARBA00022829"/>
    </source>
</evidence>
<comment type="function">
    <text evidence="5">Participates in chromosomal partition during cell division. May act via the formation of a condensin-like complex containing Smc and ScpA that pull DNA away from mid-cell into both cell halves.</text>
</comment>
<keyword evidence="3 5" id="KW-0159">Chromosome partition</keyword>
<evidence type="ECO:0000313" key="8">
    <source>
        <dbReference type="EMBL" id="TMJ12270.1"/>
    </source>
</evidence>
<dbReference type="AlphaFoldDB" id="A0A537L8R8"/>
<dbReference type="EMBL" id="VBAI01000030">
    <property type="protein sequence ID" value="TMJ12270.1"/>
    <property type="molecule type" value="Genomic_DNA"/>
</dbReference>
<dbReference type="GO" id="GO:0051301">
    <property type="term" value="P:cell division"/>
    <property type="evidence" value="ECO:0007669"/>
    <property type="project" value="UniProtKB-KW"/>
</dbReference>
<evidence type="ECO:0000313" key="10">
    <source>
        <dbReference type="Proteomes" id="UP000318661"/>
    </source>
</evidence>
<dbReference type="EMBL" id="VBAJ01000267">
    <property type="protein sequence ID" value="TMJ04391.1"/>
    <property type="molecule type" value="Genomic_DNA"/>
</dbReference>
<dbReference type="PANTHER" id="PTHR34298">
    <property type="entry name" value="SEGREGATION AND CONDENSATION PROTEIN B"/>
    <property type="match status" value="1"/>
</dbReference>
<protein>
    <recommendedName>
        <fullName evidence="5">Segregation and condensation protein B</fullName>
    </recommendedName>
</protein>
<evidence type="ECO:0000256" key="5">
    <source>
        <dbReference type="HAMAP-Rule" id="MF_01804"/>
    </source>
</evidence>
<sequence length="205" mass="22346">MTIPNGLVPHGDDLNLDELKRAAESILLVSGGPVTVDQLVEALGVAPQTVHALLWELQQDYAGRGIQIQVVAGGFHLCTRPELASYVQRFLRLDHREPLSQAALETLAIVAYRQPITRAEIEAVRGVRSDHIIERLLERHLIRDVGRKQALGRPILYATTEGFLRYFGLKDLGDLPVLEGTDPRGALGGMTPTPHASPAEGSEAV</sequence>
<dbReference type="InterPro" id="IPR036388">
    <property type="entry name" value="WH-like_DNA-bd_sf"/>
</dbReference>
<comment type="subunit">
    <text evidence="5">Homodimer. Homodimerization may be required to stabilize the binding of ScpA to the Smc head domains. Component of a cohesin-like complex composed of ScpA, ScpB and the Smc homodimer, in which ScpA and ScpB bind to the head domain of Smc. The presence of the three proteins is required for the association of the complex with DNA.</text>
</comment>
<feature type="region of interest" description="Disordered" evidence="6">
    <location>
        <begin position="183"/>
        <end position="205"/>
    </location>
</feature>
<organism evidence="7 10">
    <name type="scientific">Candidatus Segetimicrobium genomatis</name>
    <dbReference type="NCBI Taxonomy" id="2569760"/>
    <lineage>
        <taxon>Bacteria</taxon>
        <taxon>Bacillati</taxon>
        <taxon>Candidatus Sysuimicrobiota</taxon>
        <taxon>Candidatus Sysuimicrobiia</taxon>
        <taxon>Candidatus Sysuimicrobiales</taxon>
        <taxon>Candidatus Segetimicrobiaceae</taxon>
        <taxon>Candidatus Segetimicrobium</taxon>
    </lineage>
</organism>
<name>A0A537L8R8_9BACT</name>
<evidence type="ECO:0000256" key="6">
    <source>
        <dbReference type="SAM" id="MobiDB-lite"/>
    </source>
</evidence>
<dbReference type="Proteomes" id="UP000315217">
    <property type="component" value="Unassembled WGS sequence"/>
</dbReference>
<evidence type="ECO:0000313" key="9">
    <source>
        <dbReference type="Proteomes" id="UP000315217"/>
    </source>
</evidence>
<dbReference type="Proteomes" id="UP000318661">
    <property type="component" value="Unassembled WGS sequence"/>
</dbReference>